<dbReference type="Gene3D" id="3.40.50.300">
    <property type="entry name" value="P-loop containing nucleotide triphosphate hydrolases"/>
    <property type="match status" value="2"/>
</dbReference>
<feature type="domain" description="Helicase C-terminal" evidence="7">
    <location>
        <begin position="175"/>
        <end position="308"/>
    </location>
</feature>
<dbReference type="SUPFAM" id="SSF52540">
    <property type="entry name" value="P-loop containing nucleoside triphosphate hydrolases"/>
    <property type="match status" value="1"/>
</dbReference>
<evidence type="ECO:0000256" key="3">
    <source>
        <dbReference type="ARBA" id="ARBA00022840"/>
    </source>
</evidence>
<evidence type="ECO:0000256" key="5">
    <source>
        <dbReference type="ARBA" id="ARBA00034808"/>
    </source>
</evidence>
<dbReference type="OrthoDB" id="2507344at2759"/>
<evidence type="ECO:0000259" key="6">
    <source>
        <dbReference type="PROSITE" id="PS51192"/>
    </source>
</evidence>
<comment type="caution">
    <text evidence="8">The sequence shown here is derived from an EMBL/GenBank/DDBJ whole genome shotgun (WGS) entry which is preliminary data.</text>
</comment>
<comment type="catalytic activity">
    <reaction evidence="4">
        <text>Couples ATP hydrolysis with the unwinding of duplex DNA by translocating in the 3'-5' direction.</text>
        <dbReference type="EC" id="5.6.2.4"/>
    </reaction>
</comment>
<evidence type="ECO:0000256" key="4">
    <source>
        <dbReference type="ARBA" id="ARBA00034617"/>
    </source>
</evidence>
<protein>
    <recommendedName>
        <fullName evidence="5">DNA 3'-5' helicase</fullName>
        <ecNumber evidence="5">5.6.2.4</ecNumber>
    </recommendedName>
</protein>
<dbReference type="GO" id="GO:0005694">
    <property type="term" value="C:chromosome"/>
    <property type="evidence" value="ECO:0007669"/>
    <property type="project" value="TreeGrafter"/>
</dbReference>
<dbReference type="GO" id="GO:0005524">
    <property type="term" value="F:ATP binding"/>
    <property type="evidence" value="ECO:0007669"/>
    <property type="project" value="UniProtKB-KW"/>
</dbReference>
<comment type="similarity">
    <text evidence="1">Belongs to the helicase family. RecQ subfamily.</text>
</comment>
<dbReference type="EMBL" id="JABCKI010001370">
    <property type="protein sequence ID" value="KAG5649212.1"/>
    <property type="molecule type" value="Genomic_DNA"/>
</dbReference>
<gene>
    <name evidence="8" type="ORF">H0H81_005404</name>
</gene>
<dbReference type="Proteomes" id="UP000717328">
    <property type="component" value="Unassembled WGS sequence"/>
</dbReference>
<dbReference type="Pfam" id="PF00271">
    <property type="entry name" value="Helicase_C"/>
    <property type="match status" value="1"/>
</dbReference>
<reference evidence="8" key="1">
    <citation type="submission" date="2021-02" db="EMBL/GenBank/DDBJ databases">
        <authorList>
            <person name="Nieuwenhuis M."/>
            <person name="Van De Peppel L.J.J."/>
        </authorList>
    </citation>
    <scope>NUCLEOTIDE SEQUENCE</scope>
    <source>
        <strain evidence="8">D49</strain>
    </source>
</reference>
<reference evidence="8" key="2">
    <citation type="submission" date="2021-10" db="EMBL/GenBank/DDBJ databases">
        <title>Phylogenomics reveals ancestral predisposition of the termite-cultivated fungus Termitomyces towards a domesticated lifestyle.</title>
        <authorList>
            <person name="Auxier B."/>
            <person name="Grum-Grzhimaylo A."/>
            <person name="Cardenas M.E."/>
            <person name="Lodge J.D."/>
            <person name="Laessoe T."/>
            <person name="Pedersen O."/>
            <person name="Smith M.E."/>
            <person name="Kuyper T.W."/>
            <person name="Franco-Molano E.A."/>
            <person name="Baroni T.J."/>
            <person name="Aanen D.K."/>
        </authorList>
    </citation>
    <scope>NUCLEOTIDE SEQUENCE</scope>
    <source>
        <strain evidence="8">D49</strain>
    </source>
</reference>
<proteinExistence type="inferred from homology"/>
<dbReference type="SMART" id="SM00490">
    <property type="entry name" value="HELICc"/>
    <property type="match status" value="1"/>
</dbReference>
<evidence type="ECO:0000313" key="9">
    <source>
        <dbReference type="Proteomes" id="UP000717328"/>
    </source>
</evidence>
<dbReference type="InterPro" id="IPR001650">
    <property type="entry name" value="Helicase_C-like"/>
</dbReference>
<dbReference type="InterPro" id="IPR014001">
    <property type="entry name" value="Helicase_ATP-bd"/>
</dbReference>
<dbReference type="PANTHER" id="PTHR13710">
    <property type="entry name" value="DNA HELICASE RECQ FAMILY MEMBER"/>
    <property type="match status" value="1"/>
</dbReference>
<keyword evidence="2" id="KW-0547">Nucleotide-binding</keyword>
<keyword evidence="9" id="KW-1185">Reference proteome</keyword>
<dbReference type="GO" id="GO:0005634">
    <property type="term" value="C:nucleus"/>
    <property type="evidence" value="ECO:0007669"/>
    <property type="project" value="TreeGrafter"/>
</dbReference>
<keyword evidence="3" id="KW-0067">ATP-binding</keyword>
<evidence type="ECO:0000256" key="1">
    <source>
        <dbReference type="ARBA" id="ARBA00005446"/>
    </source>
</evidence>
<organism evidence="8 9">
    <name type="scientific">Sphagnurus paluster</name>
    <dbReference type="NCBI Taxonomy" id="117069"/>
    <lineage>
        <taxon>Eukaryota</taxon>
        <taxon>Fungi</taxon>
        <taxon>Dikarya</taxon>
        <taxon>Basidiomycota</taxon>
        <taxon>Agaricomycotina</taxon>
        <taxon>Agaricomycetes</taxon>
        <taxon>Agaricomycetidae</taxon>
        <taxon>Agaricales</taxon>
        <taxon>Tricholomatineae</taxon>
        <taxon>Lyophyllaceae</taxon>
        <taxon>Sphagnurus</taxon>
    </lineage>
</organism>
<dbReference type="GO" id="GO:0003676">
    <property type="term" value="F:nucleic acid binding"/>
    <property type="evidence" value="ECO:0007669"/>
    <property type="project" value="InterPro"/>
</dbReference>
<dbReference type="InterPro" id="IPR027417">
    <property type="entry name" value="P-loop_NTPase"/>
</dbReference>
<name>A0A9P7GLM5_9AGAR</name>
<dbReference type="PROSITE" id="PS51192">
    <property type="entry name" value="HELICASE_ATP_BIND_1"/>
    <property type="match status" value="1"/>
</dbReference>
<dbReference type="PANTHER" id="PTHR13710:SF145">
    <property type="entry name" value="ATP-DEPENDENT DNA HELICASE"/>
    <property type="match status" value="1"/>
</dbReference>
<evidence type="ECO:0000256" key="2">
    <source>
        <dbReference type="ARBA" id="ARBA00022741"/>
    </source>
</evidence>
<evidence type="ECO:0000313" key="8">
    <source>
        <dbReference type="EMBL" id="KAG5649212.1"/>
    </source>
</evidence>
<dbReference type="GO" id="GO:0043138">
    <property type="term" value="F:3'-5' DNA helicase activity"/>
    <property type="evidence" value="ECO:0007669"/>
    <property type="project" value="UniProtKB-EC"/>
</dbReference>
<sequence>MLIIIPAMLEGGITVVILPLKSLVTDYERRLVKLSVPHEIYDGPSSVISGNDGLILVSVDKARTSDWHEKITMAHEKYGVTRIVFDEAHFSLTGDDFRDSLRNLSEIRNIAVQVVLLSGTVPPFAEKTLTARFGLRDGYKVFRTDTDRPELEYIVASKLKTSEDICRKAVSILNSESQSFLEEDRALIYVPYTKEGEQLAKILGCDLYHGGQNLSDVHRQAVYQRWIDGQHKVMVCTGAFSAGNDYSHVRLIIHAGTPYELISCVQEMSRAGRDGQKANTMMEKESYAETVHSNSNAADAEYQWNSLD</sequence>
<dbReference type="PROSITE" id="PS51194">
    <property type="entry name" value="HELICASE_CTER"/>
    <property type="match status" value="1"/>
</dbReference>
<dbReference type="Pfam" id="PF00270">
    <property type="entry name" value="DEAD"/>
    <property type="match status" value="1"/>
</dbReference>
<accession>A0A9P7GLM5</accession>
<dbReference type="AlphaFoldDB" id="A0A9P7GLM5"/>
<dbReference type="EC" id="5.6.2.4" evidence="5"/>
<feature type="domain" description="Helicase ATP-binding" evidence="6">
    <location>
        <begin position="1"/>
        <end position="139"/>
    </location>
</feature>
<evidence type="ECO:0000259" key="7">
    <source>
        <dbReference type="PROSITE" id="PS51194"/>
    </source>
</evidence>
<dbReference type="InterPro" id="IPR011545">
    <property type="entry name" value="DEAD/DEAH_box_helicase_dom"/>
</dbReference>